<organism evidence="2 3">
    <name type="scientific">Anoxybacillus flavithermus (strain DSM 21510 / WK1)</name>
    <dbReference type="NCBI Taxonomy" id="491915"/>
    <lineage>
        <taxon>Bacteria</taxon>
        <taxon>Bacillati</taxon>
        <taxon>Bacillota</taxon>
        <taxon>Bacilli</taxon>
        <taxon>Bacillales</taxon>
        <taxon>Anoxybacillaceae</taxon>
        <taxon>Anoxybacillus</taxon>
    </lineage>
</organism>
<dbReference type="InterPro" id="IPR050490">
    <property type="entry name" value="Bact_solute-bd_prot1"/>
</dbReference>
<dbReference type="STRING" id="491915.Aflv_2359"/>
<feature type="chain" id="PRO_5039051796" evidence="1">
    <location>
        <begin position="41"/>
        <end position="449"/>
    </location>
</feature>
<sequence length="449" mass="50651">MDKSHRVNGTKDIVKNKGERIMKKRALMLLLAFVFMFATACGNQSESTNESKDKGSSEKVKLNMWVFGSTGYEKLAEEYMKDHPNVDIKIQSTQFDDHHNALFTALSAGSGAPDIAMIEVNNIERYREAQDRFYNLYDFGAKDIKDKYLDWKWRIGESADGSFLFGLPTDIGPTAMFYRADVFEAAGLPTDPAEVAQLIPDWNAYAEVAATIKEKTGKPIADNVELVYNALRDQAPVQYFNEKEELLIEKEPYIKQAYDYTVSLIQKGYLGSNGLWTPEWGNAMEKGSYATLLAPAWMQGVVKGNAPNSAGKWLITNMPGGAGNWGGSYLTIPKESKHPKEAYDFIQWLVAPEQQLKSFKDMGLFPSTPSVYDAPEFKEYKDEYFGGVNTAQVFAEAAQKVKTVYMGKNYTLVQGEIIKALTNVQKKKADPEKEWEEAIKRIKRQLERQ</sequence>
<keyword evidence="1" id="KW-0732">Signal</keyword>
<keyword evidence="2" id="KW-0762">Sugar transport</keyword>
<dbReference type="Pfam" id="PF13416">
    <property type="entry name" value="SBP_bac_8"/>
    <property type="match status" value="1"/>
</dbReference>
<protein>
    <submittedName>
        <fullName evidence="2">ABC-type sugar transport system, periplasmic component</fullName>
    </submittedName>
</protein>
<dbReference type="EMBL" id="CP000922">
    <property type="protein sequence ID" value="ACJ34716.1"/>
    <property type="molecule type" value="Genomic_DNA"/>
</dbReference>
<dbReference type="SUPFAM" id="SSF53850">
    <property type="entry name" value="Periplasmic binding protein-like II"/>
    <property type="match status" value="1"/>
</dbReference>
<name>B7GM32_ANOFW</name>
<evidence type="ECO:0000313" key="3">
    <source>
        <dbReference type="Proteomes" id="UP000000742"/>
    </source>
</evidence>
<keyword evidence="2" id="KW-0813">Transport</keyword>
<dbReference type="KEGG" id="afl:Aflv_2359"/>
<feature type="signal peptide" evidence="1">
    <location>
        <begin position="1"/>
        <end position="40"/>
    </location>
</feature>
<evidence type="ECO:0000313" key="2">
    <source>
        <dbReference type="EMBL" id="ACJ34716.1"/>
    </source>
</evidence>
<evidence type="ECO:0000256" key="1">
    <source>
        <dbReference type="SAM" id="SignalP"/>
    </source>
</evidence>
<dbReference type="InterPro" id="IPR006059">
    <property type="entry name" value="SBP"/>
</dbReference>
<dbReference type="AlphaFoldDB" id="B7GM32"/>
<dbReference type="Gene3D" id="3.40.190.10">
    <property type="entry name" value="Periplasmic binding protein-like II"/>
    <property type="match status" value="1"/>
</dbReference>
<proteinExistence type="predicted"/>
<dbReference type="HOGENOM" id="CLU_031285_2_3_9"/>
<accession>B7GM32</accession>
<dbReference type="PANTHER" id="PTHR43649">
    <property type="entry name" value="ARABINOSE-BINDING PROTEIN-RELATED"/>
    <property type="match status" value="1"/>
</dbReference>
<gene>
    <name evidence="2" type="primary">araN</name>
    <name evidence="2" type="ordered locus">Aflv_2359</name>
</gene>
<dbReference type="PANTHER" id="PTHR43649:SF32">
    <property type="entry name" value="SUGAR BINDING SECRETED PROTEIN"/>
    <property type="match status" value="1"/>
</dbReference>
<dbReference type="Proteomes" id="UP000000742">
    <property type="component" value="Chromosome"/>
</dbReference>
<dbReference type="eggNOG" id="COG1653">
    <property type="taxonomic scope" value="Bacteria"/>
</dbReference>
<reference evidence="2 3" key="1">
    <citation type="journal article" date="2008" name="Genome Biol.">
        <title>Encapsulated in silica: genome, proteome and physiology of the thermophilic bacterium Anoxybacillus flavithermus WK1.</title>
        <authorList>
            <person name="Saw J.H."/>
            <person name="Mountain B.W."/>
            <person name="Feng L."/>
            <person name="Omelchenko M.V."/>
            <person name="Hou S."/>
            <person name="Saito J.A."/>
            <person name="Stott M.B."/>
            <person name="Li D."/>
            <person name="Zhao G."/>
            <person name="Wu J."/>
            <person name="Galperin M.Y."/>
            <person name="Koonin E.V."/>
            <person name="Makarova K.S."/>
            <person name="Wolf Y.I."/>
            <person name="Rigden D.J."/>
            <person name="Dunfield P.F."/>
            <person name="Wang L."/>
            <person name="Alam M."/>
        </authorList>
    </citation>
    <scope>NUCLEOTIDE SEQUENCE [LARGE SCALE GENOMIC DNA]</scope>
    <source>
        <strain evidence="3">DSM 21510 / WK1</strain>
    </source>
</reference>